<proteinExistence type="predicted"/>
<sequence>MAPQEGPERRRTMIPHSPTDYTNAEATGTVSSQSDGATNVVQSAESAALRRWLATMPLRTPPNGQQLANQTTILQRLEVDSAMHVPVHEPDDSPTVAAMRELFTSNRTGRANAHQQVSTVSASTPEANLVSAVVAIAPAVTTTNMPGRPRKAAPDPVPQYEEVYNDEDIDGDYVDEDGGFNQNDDPDQVSLQSDEEQETLTRRMRSTTPPPRNRSQRSTRREIALRNYDEKLDDALKREKTRLKAHHSFMTKEVYEAPGKPGYAGPDPAFDDHWDADDEARLIQTYWQGTPLELMTSGPDFRSYPKILLVFKASLHVFKIDPLTLFTMGLNDIVFVSGSSSTTLIEGHVYMNPFWSNRFCERLTRIIFHPLWCGPEPWAFMLFAFKWAAICRTDDRRPLHQDDILLLERNYCEMRQDPTLSYAKIHAKEQRTMTLRGGVSSPQAQLLSEIATIATRSGECPSDKYYHVVVNDLKNIIHGLDTLRLTWEHDCEFFFQSVFDSLGKELYPTSREMPALYKNCYLSVERKRLYDSKAHGHDLVYFEEHHLRMPSKPPSKLVSAEPESEEQELDEDNPHQAHARKRKNTERDPRPSKAIRRE</sequence>
<evidence type="ECO:0000256" key="1">
    <source>
        <dbReference type="SAM" id="MobiDB-lite"/>
    </source>
</evidence>
<protein>
    <submittedName>
        <fullName evidence="2">WGS project CBMG000000000 data, contig CS5907-c003717</fullName>
    </submittedName>
</protein>
<feature type="compositionally biased region" description="Acidic residues" evidence="1">
    <location>
        <begin position="169"/>
        <end position="178"/>
    </location>
</feature>
<organism evidence="2">
    <name type="scientific">Fusarium acuminatum CS5907</name>
    <dbReference type="NCBI Taxonomy" id="1318461"/>
    <lineage>
        <taxon>Eukaryota</taxon>
        <taxon>Fungi</taxon>
        <taxon>Dikarya</taxon>
        <taxon>Ascomycota</taxon>
        <taxon>Pezizomycotina</taxon>
        <taxon>Sordariomycetes</taxon>
        <taxon>Hypocreomycetidae</taxon>
        <taxon>Hypocreales</taxon>
        <taxon>Nectriaceae</taxon>
        <taxon>Fusarium</taxon>
        <taxon>Fusarium tricinctum species complex</taxon>
    </lineage>
</organism>
<reference evidence="2" key="1">
    <citation type="submission" date="2013-05" db="EMBL/GenBank/DDBJ databases">
        <title>Draft genome sequences of six wheat associated Fusarium spp. isolates.</title>
        <authorList>
            <person name="Moolhuijzen P.M."/>
            <person name="Manners J.M."/>
            <person name="Wilcox S."/>
            <person name="Bellgard M.I."/>
            <person name="Gardiner D.M."/>
        </authorList>
    </citation>
    <scope>NUCLEOTIDE SEQUENCE</scope>
    <source>
        <strain evidence="2">CS5907</strain>
    </source>
</reference>
<feature type="compositionally biased region" description="Basic and acidic residues" evidence="1">
    <location>
        <begin position="585"/>
        <end position="598"/>
    </location>
</feature>
<feature type="region of interest" description="Disordered" evidence="1">
    <location>
        <begin position="169"/>
        <end position="223"/>
    </location>
</feature>
<feature type="compositionally biased region" description="Basic and acidic residues" evidence="1">
    <location>
        <begin position="1"/>
        <end position="11"/>
    </location>
</feature>
<comment type="caution">
    <text evidence="2">The sequence shown here is derived from an EMBL/GenBank/DDBJ whole genome shotgun (WGS) entry which is preliminary data.</text>
</comment>
<dbReference type="AlphaFoldDB" id="A0A090MGB7"/>
<feature type="compositionally biased region" description="Acidic residues" evidence="1">
    <location>
        <begin position="562"/>
        <end position="571"/>
    </location>
</feature>
<feature type="region of interest" description="Disordered" evidence="1">
    <location>
        <begin position="1"/>
        <end position="37"/>
    </location>
</feature>
<accession>A0A090MGB7</accession>
<feature type="compositionally biased region" description="Polar residues" evidence="1">
    <location>
        <begin position="19"/>
        <end position="37"/>
    </location>
</feature>
<feature type="region of interest" description="Disordered" evidence="1">
    <location>
        <begin position="549"/>
        <end position="598"/>
    </location>
</feature>
<dbReference type="EMBL" id="CBMG010003689">
    <property type="protein sequence ID" value="CEG03982.1"/>
    <property type="molecule type" value="Genomic_DNA"/>
</dbReference>
<gene>
    <name evidence="2" type="ORF">BN851_0151110</name>
</gene>
<name>A0A090MGB7_9HYPO</name>
<evidence type="ECO:0000313" key="2">
    <source>
        <dbReference type="EMBL" id="CEG03982.1"/>
    </source>
</evidence>